<comment type="caution">
    <text evidence="3">The sequence shown here is derived from an EMBL/GenBank/DDBJ whole genome shotgun (WGS) entry which is preliminary data.</text>
</comment>
<dbReference type="InterPro" id="IPR002931">
    <property type="entry name" value="Transglutaminase-like"/>
</dbReference>
<protein>
    <submittedName>
        <fullName evidence="3">Transglutaminase domain-containing protein</fullName>
    </submittedName>
</protein>
<reference evidence="3 4" key="1">
    <citation type="submission" date="2023-03" db="EMBL/GenBank/DDBJ databases">
        <title>WGS of Methanotrichaceae archaeon Mx.</title>
        <authorList>
            <person name="Sorokin D.Y."/>
            <person name="Merkel A.Y."/>
        </authorList>
    </citation>
    <scope>NUCLEOTIDE SEQUENCE [LARGE SCALE GENOMIC DNA]</scope>
    <source>
        <strain evidence="3 4">Mx</strain>
    </source>
</reference>
<evidence type="ECO:0000313" key="4">
    <source>
        <dbReference type="Proteomes" id="UP001220010"/>
    </source>
</evidence>
<evidence type="ECO:0000259" key="2">
    <source>
        <dbReference type="SMART" id="SM00460"/>
    </source>
</evidence>
<name>A0ABT5X4G2_9EURY</name>
<dbReference type="RefSeq" id="WP_316965345.1">
    <property type="nucleotide sequence ID" value="NZ_JARFPK010000001.1"/>
</dbReference>
<feature type="domain" description="Transglutaminase-like" evidence="2">
    <location>
        <begin position="129"/>
        <end position="197"/>
    </location>
</feature>
<dbReference type="PANTHER" id="PTHR46333">
    <property type="entry name" value="CYTOKINESIS PROTEIN 3"/>
    <property type="match status" value="1"/>
</dbReference>
<organism evidence="3 4">
    <name type="scientific">Candidatus Methanocrinis natronophilus</name>
    <dbReference type="NCBI Taxonomy" id="3033396"/>
    <lineage>
        <taxon>Archaea</taxon>
        <taxon>Methanobacteriati</taxon>
        <taxon>Methanobacteriota</taxon>
        <taxon>Stenosarchaea group</taxon>
        <taxon>Methanomicrobia</taxon>
        <taxon>Methanotrichales</taxon>
        <taxon>Methanotrichaceae</taxon>
        <taxon>Methanocrinis</taxon>
    </lineage>
</organism>
<proteinExistence type="predicted"/>
<dbReference type="SUPFAM" id="SSF54001">
    <property type="entry name" value="Cysteine proteinases"/>
    <property type="match status" value="1"/>
</dbReference>
<dbReference type="PANTHER" id="PTHR46333:SF2">
    <property type="entry name" value="CYTOKINESIS PROTEIN 3"/>
    <property type="match status" value="1"/>
</dbReference>
<dbReference type="Pfam" id="PF01841">
    <property type="entry name" value="Transglut_core"/>
    <property type="match status" value="1"/>
</dbReference>
<evidence type="ECO:0000313" key="3">
    <source>
        <dbReference type="EMBL" id="MDF0589583.1"/>
    </source>
</evidence>
<gene>
    <name evidence="3" type="ORF">P0O15_00100</name>
</gene>
<dbReference type="Gene3D" id="3.10.620.30">
    <property type="match status" value="1"/>
</dbReference>
<accession>A0ABT5X4G2</accession>
<sequence>MDRDGEAPFHPTGGEIDGGMNRPGGSSSMPDMGRLLLWALLLVHLLPMASGGEGANIYIKIDEFALAAPAGVEATPGDLARYLSMAGDGDEERARAIYRWITAKIDYDVEAFAKGGPGVGGRGRSPEEVLSERRGVCGEYSALFARLCQLSGLDAEVIPGIGKGSGYTVGSDIPGSRNHAWNAVKIDGEWRLVDTTWGAGYLDPRAGFVEKFEEFYFLAPPEDLVWTHLPEDPRWQLLEEPLSREEFEGLPYPKAAFFNNDILILEPMEGTIGSDGEVAVLLSAPEEVGFIADLFDERGKKLSGRFAQVRRSGGEVLVRAAFPGPGDYTLRIYSKRSQAEEAYAWTLDYRIAAGMNAPAGVGFPVVWDGFWEMGLEAKSHPGGLIEAGAEVEVAISAPEEVLLLARLLDGGGRELPEEATFAQREGEDYVVRAAFQAAGEYTLRIYGRRGGDPGGEYAPVLEYAVVAGAGNDGAVYPRSLGAFAAVGARLIHPLEGRLPAASQEFDLIVPGAGDVAVISGGRWTALTRDGERFQGEAVLSGGEAGVAARFAYDPNYRVLLVYDLE</sequence>
<dbReference type="InterPro" id="IPR056564">
    <property type="entry name" value="Ig-like_KY"/>
</dbReference>
<dbReference type="Proteomes" id="UP001220010">
    <property type="component" value="Unassembled WGS sequence"/>
</dbReference>
<feature type="region of interest" description="Disordered" evidence="1">
    <location>
        <begin position="1"/>
        <end position="25"/>
    </location>
</feature>
<dbReference type="InterPro" id="IPR038765">
    <property type="entry name" value="Papain-like_cys_pep_sf"/>
</dbReference>
<dbReference type="EMBL" id="JARFPK010000001">
    <property type="protein sequence ID" value="MDF0589583.1"/>
    <property type="molecule type" value="Genomic_DNA"/>
</dbReference>
<dbReference type="Pfam" id="PF23265">
    <property type="entry name" value="Ig-like_KY"/>
    <property type="match status" value="2"/>
</dbReference>
<evidence type="ECO:0000256" key="1">
    <source>
        <dbReference type="SAM" id="MobiDB-lite"/>
    </source>
</evidence>
<keyword evidence="4" id="KW-1185">Reference proteome</keyword>
<dbReference type="SMART" id="SM00460">
    <property type="entry name" value="TGc"/>
    <property type="match status" value="1"/>
</dbReference>
<dbReference type="InterPro" id="IPR052557">
    <property type="entry name" value="CAP/Cytokinesis_protein"/>
</dbReference>